<dbReference type="EMBL" id="AL445564">
    <property type="protein sequence ID" value="CAC13557.1"/>
    <property type="molecule type" value="Genomic_DNA"/>
</dbReference>
<feature type="transmembrane region" description="Helical" evidence="1">
    <location>
        <begin position="122"/>
        <end position="145"/>
    </location>
</feature>
<gene>
    <name evidence="2" type="ordered locus">MYPU_3840</name>
</gene>
<dbReference type="BioCyc" id="MPUL272635:G1GT6-391-MONOMER"/>
<reference evidence="2 3" key="1">
    <citation type="journal article" date="2001" name="Nucleic Acids Res.">
        <title>The complete genome sequence of the murine respiratory pathogen Mycoplasma pulmonis.</title>
        <authorList>
            <person name="Chambaud I."/>
            <person name="Heilig R."/>
            <person name="Ferris S."/>
            <person name="Barbe V."/>
            <person name="Samson D."/>
            <person name="Galisson F."/>
            <person name="Moszer I."/>
            <person name="Dybvig K."/>
            <person name="Wroblewski H."/>
            <person name="Viari A."/>
            <person name="Rocha E.P.C."/>
            <person name="Blanchard A."/>
        </authorList>
    </citation>
    <scope>NUCLEOTIDE SEQUENCE [LARGE SCALE GENOMIC DNA]</scope>
    <source>
        <strain evidence="2 3">UAB CTIP</strain>
    </source>
</reference>
<feature type="transmembrane region" description="Helical" evidence="1">
    <location>
        <begin position="83"/>
        <end position="102"/>
    </location>
</feature>
<dbReference type="KEGG" id="mpu:MYPU_3840"/>
<dbReference type="NCBIfam" id="NF045889">
    <property type="entry name" value="ICE_Mbov_0396_TM"/>
    <property type="match status" value="1"/>
</dbReference>
<feature type="transmembrane region" description="Helical" evidence="1">
    <location>
        <begin position="304"/>
        <end position="325"/>
    </location>
</feature>
<name>Q98QH7_MYCPU</name>
<feature type="transmembrane region" description="Helical" evidence="1">
    <location>
        <begin position="204"/>
        <end position="228"/>
    </location>
</feature>
<evidence type="ECO:0000313" key="2">
    <source>
        <dbReference type="EMBL" id="CAC13557.1"/>
    </source>
</evidence>
<feature type="transmembrane region" description="Helical" evidence="1">
    <location>
        <begin position="24"/>
        <end position="45"/>
    </location>
</feature>
<sequence>MLNLPVNLTFFGWVVNEIVDRFKYIFFAIGWNIFIKPSLTLLYIIESVREKVSFNYARDLFYGKGQQNFSINKTSILLQHMSIVAILVFLTIFIFNFIKLSLNEKTNTRVENIKKVTKNSIIVFSIIFLLPSLIFFGFNLFEILLDLSLGGSRQSSFNALYYYNSIRPEGLGERVWENMAYRNGDLHFDAPDFKTWRNHKFDSFNFLLVVFMSFLTIFFQLKIIVNIVKIQIETFALIIFSPLVVSTATSNDYSKITILKQKLKTKIFSIYFILFALSMSKFISDRLIETLWNDQTRQSNFLRMLMVFSTTFFISKLSSTLNDFFPKQSFFKSKWISNSFINFKENFKFYTRVTEPIPKDFKLEKRFIRK</sequence>
<dbReference type="AlphaFoldDB" id="Q98QH7"/>
<protein>
    <submittedName>
        <fullName evidence="2">Uncharacterized protein</fullName>
    </submittedName>
</protein>
<evidence type="ECO:0000313" key="3">
    <source>
        <dbReference type="Proteomes" id="UP000000528"/>
    </source>
</evidence>
<keyword evidence="1" id="KW-1133">Transmembrane helix</keyword>
<keyword evidence="3" id="KW-1185">Reference proteome</keyword>
<proteinExistence type="predicted"/>
<dbReference type="PIR" id="H90559">
    <property type="entry name" value="H90559"/>
</dbReference>
<dbReference type="STRING" id="272635.gene:17576984"/>
<organism evidence="3">
    <name type="scientific">Mycoplasmopsis pulmonis (strain UAB CTIP)</name>
    <name type="common">Mycoplasma pulmonis</name>
    <dbReference type="NCBI Taxonomy" id="272635"/>
    <lineage>
        <taxon>Bacteria</taxon>
        <taxon>Bacillati</taxon>
        <taxon>Mycoplasmatota</taxon>
        <taxon>Mycoplasmoidales</taxon>
        <taxon>Metamycoplasmataceae</taxon>
        <taxon>Mycoplasmopsis</taxon>
    </lineage>
</organism>
<dbReference type="NCBIfam" id="NF045848">
    <property type="entry name" value="MMCAP2_0566_fam"/>
    <property type="match status" value="1"/>
</dbReference>
<dbReference type="Proteomes" id="UP000000528">
    <property type="component" value="Chromosome"/>
</dbReference>
<dbReference type="HOGENOM" id="CLU_747676_0_0_14"/>
<evidence type="ECO:0000256" key="1">
    <source>
        <dbReference type="SAM" id="Phobius"/>
    </source>
</evidence>
<accession>Q98QH7</accession>
<feature type="transmembrane region" description="Helical" evidence="1">
    <location>
        <begin position="265"/>
        <end position="284"/>
    </location>
</feature>
<dbReference type="RefSeq" id="WP_010925188.1">
    <property type="nucleotide sequence ID" value="NC_002771.1"/>
</dbReference>
<keyword evidence="1" id="KW-0472">Membrane</keyword>
<keyword evidence="1" id="KW-0812">Transmembrane</keyword>